<keyword evidence="1" id="KW-1133">Transmembrane helix</keyword>
<dbReference type="PANTHER" id="PTHR22989">
    <property type="entry name" value="UNCHARACTERIZED DUF13 C.ELEGANS"/>
    <property type="match status" value="1"/>
</dbReference>
<protein>
    <submittedName>
        <fullName evidence="4">Methyltransferase FkbM domain-containing protein</fullName>
    </submittedName>
</protein>
<evidence type="ECO:0000313" key="4">
    <source>
        <dbReference type="WBParaSite" id="MBELARI_LOCUS8280"/>
    </source>
</evidence>
<sequence>MNLRRTTHSTPFLVISCFLTATLVTIFWNIRLHSDVNELTKNAAIYRQCMMNDWHLENEQMTWSRGPEKALKRCLRFGPKLVEIRNTNDVKQVIPLKESSDKCTFVTLGVGQDVSAEQQVKTLMPSCQFFGADPIDEGNKEKYEELGTFFKYAVSGNDISKSQMLTKGNYTEIQTMTAVPLYKFLRESVKESVIDFLFVDTEYAEYAMFDLLQAGRAELNGFTFCQINIEIHRPLNHEQKLAVHTFVKRLIAEGSYIIAHDELPHENWHHRLFFYNHHSLACRRKFL</sequence>
<organism evidence="3 4">
    <name type="scientific">Mesorhabditis belari</name>
    <dbReference type="NCBI Taxonomy" id="2138241"/>
    <lineage>
        <taxon>Eukaryota</taxon>
        <taxon>Metazoa</taxon>
        <taxon>Ecdysozoa</taxon>
        <taxon>Nematoda</taxon>
        <taxon>Chromadorea</taxon>
        <taxon>Rhabditida</taxon>
        <taxon>Rhabditina</taxon>
        <taxon>Rhabditomorpha</taxon>
        <taxon>Rhabditoidea</taxon>
        <taxon>Rhabditidae</taxon>
        <taxon>Mesorhabditinae</taxon>
        <taxon>Mesorhabditis</taxon>
    </lineage>
</organism>
<dbReference type="Pfam" id="PF05050">
    <property type="entry name" value="Methyltransf_21"/>
    <property type="match status" value="1"/>
</dbReference>
<evidence type="ECO:0000256" key="1">
    <source>
        <dbReference type="SAM" id="Phobius"/>
    </source>
</evidence>
<accession>A0AAF3FNE8</accession>
<proteinExistence type="predicted"/>
<feature type="transmembrane region" description="Helical" evidence="1">
    <location>
        <begin position="12"/>
        <end position="30"/>
    </location>
</feature>
<dbReference type="InterPro" id="IPR006342">
    <property type="entry name" value="FkbM_mtfrase"/>
</dbReference>
<dbReference type="PROSITE" id="PS51257">
    <property type="entry name" value="PROKAR_LIPOPROTEIN"/>
    <property type="match status" value="1"/>
</dbReference>
<dbReference type="Proteomes" id="UP000887575">
    <property type="component" value="Unassembled WGS sequence"/>
</dbReference>
<evidence type="ECO:0000259" key="2">
    <source>
        <dbReference type="Pfam" id="PF05050"/>
    </source>
</evidence>
<dbReference type="AlphaFoldDB" id="A0AAF3FNE8"/>
<dbReference type="WBParaSite" id="MBELARI_LOCUS8280">
    <property type="protein sequence ID" value="MBELARI_LOCUS8280"/>
    <property type="gene ID" value="MBELARI_LOCUS8280"/>
</dbReference>
<evidence type="ECO:0000313" key="3">
    <source>
        <dbReference type="Proteomes" id="UP000887575"/>
    </source>
</evidence>
<keyword evidence="3" id="KW-1185">Reference proteome</keyword>
<keyword evidence="1" id="KW-0472">Membrane</keyword>
<feature type="domain" description="Methyltransferase FkbM" evidence="2">
    <location>
        <begin position="97"/>
        <end position="244"/>
    </location>
</feature>
<name>A0AAF3FNE8_9BILA</name>
<dbReference type="PANTHER" id="PTHR22989:SF10">
    <property type="entry name" value="METHYLTRANSFERASE FKBM DOMAIN-CONTAINING PROTEIN"/>
    <property type="match status" value="1"/>
</dbReference>
<keyword evidence="1" id="KW-0812">Transmembrane</keyword>
<reference evidence="4" key="1">
    <citation type="submission" date="2024-02" db="UniProtKB">
        <authorList>
            <consortium name="WormBaseParasite"/>
        </authorList>
    </citation>
    <scope>IDENTIFICATION</scope>
</reference>